<dbReference type="GO" id="GO:0003677">
    <property type="term" value="F:DNA binding"/>
    <property type="evidence" value="ECO:0007669"/>
    <property type="project" value="InterPro"/>
</dbReference>
<dbReference type="Gene3D" id="1.10.10.10">
    <property type="entry name" value="Winged helix-like DNA-binding domain superfamily/Winged helix DNA-binding domain"/>
    <property type="match status" value="1"/>
</dbReference>
<dbReference type="InterPro" id="IPR000792">
    <property type="entry name" value="Tscrpt_reg_LuxR_C"/>
</dbReference>
<evidence type="ECO:0000313" key="3">
    <source>
        <dbReference type="Proteomes" id="UP000316598"/>
    </source>
</evidence>
<accession>A0A5C5WHR3</accession>
<proteinExistence type="predicted"/>
<keyword evidence="3" id="KW-1185">Reference proteome</keyword>
<dbReference type="SUPFAM" id="SSF46894">
    <property type="entry name" value="C-terminal effector domain of the bipartite response regulators"/>
    <property type="match status" value="1"/>
</dbReference>
<protein>
    <submittedName>
        <fullName evidence="2">Bacterial regulatory protein, luxR family</fullName>
    </submittedName>
</protein>
<comment type="caution">
    <text evidence="2">The sequence shown here is derived from an EMBL/GenBank/DDBJ whole genome shotgun (WGS) entry which is preliminary data.</text>
</comment>
<feature type="domain" description="HTH luxR-type" evidence="1">
    <location>
        <begin position="169"/>
        <end position="226"/>
    </location>
</feature>
<dbReference type="SMART" id="SM00421">
    <property type="entry name" value="HTH_LUXR"/>
    <property type="match status" value="1"/>
</dbReference>
<reference evidence="2 3" key="1">
    <citation type="submission" date="2019-02" db="EMBL/GenBank/DDBJ databases">
        <title>Deep-cultivation of Planctomycetes and their phenomic and genomic characterization uncovers novel biology.</title>
        <authorList>
            <person name="Wiegand S."/>
            <person name="Jogler M."/>
            <person name="Boedeker C."/>
            <person name="Pinto D."/>
            <person name="Vollmers J."/>
            <person name="Rivas-Marin E."/>
            <person name="Kohn T."/>
            <person name="Peeters S.H."/>
            <person name="Heuer A."/>
            <person name="Rast P."/>
            <person name="Oberbeckmann S."/>
            <person name="Bunk B."/>
            <person name="Jeske O."/>
            <person name="Meyerdierks A."/>
            <person name="Storesund J.E."/>
            <person name="Kallscheuer N."/>
            <person name="Luecker S."/>
            <person name="Lage O.M."/>
            <person name="Pohl T."/>
            <person name="Merkel B.J."/>
            <person name="Hornburger P."/>
            <person name="Mueller R.-W."/>
            <person name="Bruemmer F."/>
            <person name="Labrenz M."/>
            <person name="Spormann A.M."/>
            <person name="Op Den Camp H."/>
            <person name="Overmann J."/>
            <person name="Amann R."/>
            <person name="Jetten M.S.M."/>
            <person name="Mascher T."/>
            <person name="Medema M.H."/>
            <person name="Devos D.P."/>
            <person name="Kaster A.-K."/>
            <person name="Ovreas L."/>
            <person name="Rohde M."/>
            <person name="Galperin M.Y."/>
            <person name="Jogler C."/>
        </authorList>
    </citation>
    <scope>NUCLEOTIDE SEQUENCE [LARGE SCALE GENOMIC DNA]</scope>
    <source>
        <strain evidence="2 3">Pla22</strain>
    </source>
</reference>
<sequence length="239" mass="27080">MSEIQQPIDSERTLVRFADDLERIFQSAMRCLDEKIPFDEGLRDENLSVYIKSSETRILYFNESYRMVFASESLPTGRLSKAYLQDSVIPISLASDELILAGCTTAIFDHFGHDSEGKPVMLRTGKRSLRSMAHPSFAILGVTEVIELLPEEARRSAKSAELTAKWNLFSKLSDEDRSLSILLAQGLTPSEIAEQRSVSKRTIENHRTRILQDLRLDQQVDLIKLVVRLQEKGFADFGV</sequence>
<gene>
    <name evidence="2" type="ORF">Pla22_47780</name>
</gene>
<evidence type="ECO:0000313" key="2">
    <source>
        <dbReference type="EMBL" id="TWT49581.1"/>
    </source>
</evidence>
<dbReference type="Pfam" id="PF00196">
    <property type="entry name" value="GerE"/>
    <property type="match status" value="1"/>
</dbReference>
<dbReference type="OrthoDB" id="260983at2"/>
<organism evidence="2 3">
    <name type="scientific">Rubripirellula amarantea</name>
    <dbReference type="NCBI Taxonomy" id="2527999"/>
    <lineage>
        <taxon>Bacteria</taxon>
        <taxon>Pseudomonadati</taxon>
        <taxon>Planctomycetota</taxon>
        <taxon>Planctomycetia</taxon>
        <taxon>Pirellulales</taxon>
        <taxon>Pirellulaceae</taxon>
        <taxon>Rubripirellula</taxon>
    </lineage>
</organism>
<dbReference type="AlphaFoldDB" id="A0A5C5WHR3"/>
<dbReference type="InterPro" id="IPR016032">
    <property type="entry name" value="Sig_transdc_resp-reg_C-effctor"/>
</dbReference>
<dbReference type="RefSeq" id="WP_146517066.1">
    <property type="nucleotide sequence ID" value="NZ_SJPI01000003.1"/>
</dbReference>
<dbReference type="InterPro" id="IPR036388">
    <property type="entry name" value="WH-like_DNA-bd_sf"/>
</dbReference>
<dbReference type="PRINTS" id="PR00038">
    <property type="entry name" value="HTHLUXR"/>
</dbReference>
<dbReference type="Proteomes" id="UP000316598">
    <property type="component" value="Unassembled WGS sequence"/>
</dbReference>
<dbReference type="GO" id="GO:0006355">
    <property type="term" value="P:regulation of DNA-templated transcription"/>
    <property type="evidence" value="ECO:0007669"/>
    <property type="project" value="InterPro"/>
</dbReference>
<dbReference type="EMBL" id="SJPI01000003">
    <property type="protein sequence ID" value="TWT49581.1"/>
    <property type="molecule type" value="Genomic_DNA"/>
</dbReference>
<evidence type="ECO:0000259" key="1">
    <source>
        <dbReference type="SMART" id="SM00421"/>
    </source>
</evidence>
<name>A0A5C5WHR3_9BACT</name>